<gene>
    <name evidence="1" type="ORF">BJ138DRAFT_974905</name>
</gene>
<evidence type="ECO:0000313" key="1">
    <source>
        <dbReference type="EMBL" id="KAH7903443.1"/>
    </source>
</evidence>
<protein>
    <submittedName>
        <fullName evidence="1">Uncharacterized protein</fullName>
    </submittedName>
</protein>
<reference evidence="1" key="1">
    <citation type="journal article" date="2021" name="New Phytol.">
        <title>Evolutionary innovations through gain and loss of genes in the ectomycorrhizal Boletales.</title>
        <authorList>
            <person name="Wu G."/>
            <person name="Miyauchi S."/>
            <person name="Morin E."/>
            <person name="Kuo A."/>
            <person name="Drula E."/>
            <person name="Varga T."/>
            <person name="Kohler A."/>
            <person name="Feng B."/>
            <person name="Cao Y."/>
            <person name="Lipzen A."/>
            <person name="Daum C."/>
            <person name="Hundley H."/>
            <person name="Pangilinan J."/>
            <person name="Johnson J."/>
            <person name="Barry K."/>
            <person name="LaButti K."/>
            <person name="Ng V."/>
            <person name="Ahrendt S."/>
            <person name="Min B."/>
            <person name="Choi I.G."/>
            <person name="Park H."/>
            <person name="Plett J.M."/>
            <person name="Magnuson J."/>
            <person name="Spatafora J.W."/>
            <person name="Nagy L.G."/>
            <person name="Henrissat B."/>
            <person name="Grigoriev I.V."/>
            <person name="Yang Z.L."/>
            <person name="Xu J."/>
            <person name="Martin F.M."/>
        </authorList>
    </citation>
    <scope>NUCLEOTIDE SEQUENCE</scope>
    <source>
        <strain evidence="1">ATCC 28755</strain>
    </source>
</reference>
<accession>A0ACB7ZRK7</accession>
<feature type="non-terminal residue" evidence="1">
    <location>
        <position position="108"/>
    </location>
</feature>
<proteinExistence type="predicted"/>
<evidence type="ECO:0000313" key="2">
    <source>
        <dbReference type="Proteomes" id="UP000790377"/>
    </source>
</evidence>
<sequence>WAPFTSCIDYELACWAKLRGSGSTAFSDLLAIDGLTDALGLSYKNSQELNAIIDKEIPARRPRFQRKEVVVCGEAFDVYFRDIIECVKALYGDPEFSEYLVFLPERHY</sequence>
<name>A0ACB7ZRK7_9AGAM</name>
<dbReference type="EMBL" id="MU268970">
    <property type="protein sequence ID" value="KAH7903443.1"/>
    <property type="molecule type" value="Genomic_DNA"/>
</dbReference>
<organism evidence="1 2">
    <name type="scientific">Hygrophoropsis aurantiaca</name>
    <dbReference type="NCBI Taxonomy" id="72124"/>
    <lineage>
        <taxon>Eukaryota</taxon>
        <taxon>Fungi</taxon>
        <taxon>Dikarya</taxon>
        <taxon>Basidiomycota</taxon>
        <taxon>Agaricomycotina</taxon>
        <taxon>Agaricomycetes</taxon>
        <taxon>Agaricomycetidae</taxon>
        <taxon>Boletales</taxon>
        <taxon>Coniophorineae</taxon>
        <taxon>Hygrophoropsidaceae</taxon>
        <taxon>Hygrophoropsis</taxon>
    </lineage>
</organism>
<comment type="caution">
    <text evidence="1">The sequence shown here is derived from an EMBL/GenBank/DDBJ whole genome shotgun (WGS) entry which is preliminary data.</text>
</comment>
<keyword evidence="2" id="KW-1185">Reference proteome</keyword>
<dbReference type="Proteomes" id="UP000790377">
    <property type="component" value="Unassembled WGS sequence"/>
</dbReference>
<feature type="non-terminal residue" evidence="1">
    <location>
        <position position="1"/>
    </location>
</feature>